<dbReference type="FunFam" id="3.40.1010.10:FF:000006">
    <property type="entry name" value="Siroheme synthase, putative"/>
    <property type="match status" value="1"/>
</dbReference>
<dbReference type="AlphaFoldDB" id="A0A9N8DMZ2"/>
<evidence type="ECO:0000256" key="7">
    <source>
        <dbReference type="ARBA" id="ARBA00023167"/>
    </source>
</evidence>
<keyword evidence="5" id="KW-0808">Transferase</keyword>
<organism evidence="12 13">
    <name type="scientific">Seminavis robusta</name>
    <dbReference type="NCBI Taxonomy" id="568900"/>
    <lineage>
        <taxon>Eukaryota</taxon>
        <taxon>Sar</taxon>
        <taxon>Stramenopiles</taxon>
        <taxon>Ochrophyta</taxon>
        <taxon>Bacillariophyta</taxon>
        <taxon>Bacillariophyceae</taxon>
        <taxon>Bacillariophycidae</taxon>
        <taxon>Naviculales</taxon>
        <taxon>Naviculaceae</taxon>
        <taxon>Seminavis</taxon>
    </lineage>
</organism>
<dbReference type="OrthoDB" id="508204at2759"/>
<dbReference type="NCBIfam" id="TIGR01469">
    <property type="entry name" value="cobA_cysG_Cterm"/>
    <property type="match status" value="1"/>
</dbReference>
<dbReference type="GO" id="GO:0032259">
    <property type="term" value="P:methylation"/>
    <property type="evidence" value="ECO:0007669"/>
    <property type="project" value="UniProtKB-KW"/>
</dbReference>
<dbReference type="CDD" id="cd11642">
    <property type="entry name" value="SUMT"/>
    <property type="match status" value="1"/>
</dbReference>
<evidence type="ECO:0000313" key="12">
    <source>
        <dbReference type="EMBL" id="CAB9506012.1"/>
    </source>
</evidence>
<dbReference type="GO" id="GO:0019354">
    <property type="term" value="P:siroheme biosynthetic process"/>
    <property type="evidence" value="ECO:0007669"/>
    <property type="project" value="InterPro"/>
</dbReference>
<dbReference type="InterPro" id="IPR035996">
    <property type="entry name" value="4pyrrol_Methylase_sf"/>
</dbReference>
<dbReference type="Gene3D" id="3.30.950.10">
    <property type="entry name" value="Methyltransferase, Cobalt-precorrin-4 Transmethylase, Domain 2"/>
    <property type="match status" value="1"/>
</dbReference>
<comment type="function">
    <text evidence="9">Siroheme synthase involved in methionine biosynthesis.</text>
</comment>
<keyword evidence="7" id="KW-0486">Methionine biosynthesis</keyword>
<feature type="signal peptide" evidence="10">
    <location>
        <begin position="1"/>
        <end position="19"/>
    </location>
</feature>
<dbReference type="NCBIfam" id="NF004790">
    <property type="entry name" value="PRK06136.1"/>
    <property type="match status" value="1"/>
</dbReference>
<keyword evidence="13" id="KW-1185">Reference proteome</keyword>
<dbReference type="Gene3D" id="3.40.1010.10">
    <property type="entry name" value="Cobalt-precorrin-4 Transmethylase, Domain 1"/>
    <property type="match status" value="1"/>
</dbReference>
<comment type="similarity">
    <text evidence="1">Belongs to the precorrin methyltransferase family.</text>
</comment>
<dbReference type="FunFam" id="3.30.950.10:FF:000005">
    <property type="entry name" value="Uroporphyrin-III c-methyltransferase, putative"/>
    <property type="match status" value="1"/>
</dbReference>
<dbReference type="EMBL" id="CAICTM010000250">
    <property type="protein sequence ID" value="CAB9506012.1"/>
    <property type="molecule type" value="Genomic_DNA"/>
</dbReference>
<gene>
    <name evidence="12" type="ORF">SEMRO_251_G099190.1</name>
</gene>
<evidence type="ECO:0000256" key="8">
    <source>
        <dbReference type="ARBA" id="ARBA00052360"/>
    </source>
</evidence>
<dbReference type="InterPro" id="IPR014776">
    <property type="entry name" value="4pyrrole_Mease_sub2"/>
</dbReference>
<evidence type="ECO:0000256" key="5">
    <source>
        <dbReference type="ARBA" id="ARBA00022679"/>
    </source>
</evidence>
<keyword evidence="6" id="KW-0949">S-adenosyl-L-methionine</keyword>
<evidence type="ECO:0000256" key="6">
    <source>
        <dbReference type="ARBA" id="ARBA00022691"/>
    </source>
</evidence>
<dbReference type="PANTHER" id="PTHR45790">
    <property type="entry name" value="SIROHEME SYNTHASE-RELATED"/>
    <property type="match status" value="1"/>
</dbReference>
<dbReference type="Proteomes" id="UP001153069">
    <property type="component" value="Unassembled WGS sequence"/>
</dbReference>
<evidence type="ECO:0000256" key="4">
    <source>
        <dbReference type="ARBA" id="ARBA00022605"/>
    </source>
</evidence>
<dbReference type="GO" id="GO:0004851">
    <property type="term" value="F:uroporphyrin-III C-methyltransferase activity"/>
    <property type="evidence" value="ECO:0007669"/>
    <property type="project" value="UniProtKB-EC"/>
</dbReference>
<evidence type="ECO:0000259" key="11">
    <source>
        <dbReference type="Pfam" id="PF00590"/>
    </source>
</evidence>
<protein>
    <recommendedName>
        <fullName evidence="2">uroporphyrinogen-III C-methyltransferase</fullName>
        <ecNumber evidence="2">2.1.1.107</ecNumber>
    </recommendedName>
</protein>
<evidence type="ECO:0000313" key="13">
    <source>
        <dbReference type="Proteomes" id="UP001153069"/>
    </source>
</evidence>
<dbReference type="InterPro" id="IPR000878">
    <property type="entry name" value="4pyrrol_Mease"/>
</dbReference>
<feature type="chain" id="PRO_5040236852" description="uroporphyrinogen-III C-methyltransferase" evidence="10">
    <location>
        <begin position="20"/>
        <end position="347"/>
    </location>
</feature>
<keyword evidence="4" id="KW-0028">Amino-acid biosynthesis</keyword>
<dbReference type="SUPFAM" id="SSF53790">
    <property type="entry name" value="Tetrapyrrole methylase"/>
    <property type="match status" value="1"/>
</dbReference>
<name>A0A9N8DMZ2_9STRA</name>
<dbReference type="InterPro" id="IPR050161">
    <property type="entry name" value="Siro_Cobalamin_biosynth"/>
</dbReference>
<evidence type="ECO:0000256" key="3">
    <source>
        <dbReference type="ARBA" id="ARBA00022603"/>
    </source>
</evidence>
<dbReference type="InterPro" id="IPR006366">
    <property type="entry name" value="CobA/CysG_C"/>
</dbReference>
<keyword evidence="10" id="KW-0732">Signal</keyword>
<keyword evidence="3" id="KW-0489">Methyltransferase</keyword>
<sequence>MIRSMLLLAVLLASRSTLAFVPISSRRHFSTLFYATDPTNNELSTGGKANVQKKVFSANNEWGIAHHSTLEPLGPNDGGTLPDQLPNGGRVTLVGAGPGDPDLLTVAAYKILTQNPNALVISDRLVAQEILDLIPGEIKVARKLPGCAEFAQEEIFSWVHEGLKQGKHVIRLKIGDPFVFGRGGEEVLVFRDFGVESKVIPGVSSAFSAPLLGSIPVTHRGVAQQVVMCTGYGREGTSPDLIQYHKQQTVVFLMAVGRLKELCGRLINMANYPPETPVAIVERAGCPNQRTVTGNLMTIADVAEEHQVKPPSTIVVGEVVNVLLEKDSETGEAVHGLIQNMTSSAVV</sequence>
<accession>A0A9N8DMZ2</accession>
<evidence type="ECO:0000256" key="9">
    <source>
        <dbReference type="ARBA" id="ARBA00055636"/>
    </source>
</evidence>
<dbReference type="InterPro" id="IPR014777">
    <property type="entry name" value="4pyrrole_Mease_sub1"/>
</dbReference>
<reference evidence="12" key="1">
    <citation type="submission" date="2020-06" db="EMBL/GenBank/DDBJ databases">
        <authorList>
            <consortium name="Plant Systems Biology data submission"/>
        </authorList>
    </citation>
    <scope>NUCLEOTIDE SEQUENCE</scope>
    <source>
        <strain evidence="12">D6</strain>
    </source>
</reference>
<dbReference type="GO" id="GO:0009086">
    <property type="term" value="P:methionine biosynthetic process"/>
    <property type="evidence" value="ECO:0007669"/>
    <property type="project" value="UniProtKB-KW"/>
</dbReference>
<dbReference type="EC" id="2.1.1.107" evidence="2"/>
<evidence type="ECO:0000256" key="2">
    <source>
        <dbReference type="ARBA" id="ARBA00012162"/>
    </source>
</evidence>
<dbReference type="PANTHER" id="PTHR45790:SF6">
    <property type="entry name" value="UROPORPHYRINOGEN-III C-METHYLTRANSFERASE"/>
    <property type="match status" value="1"/>
</dbReference>
<dbReference type="Pfam" id="PF00590">
    <property type="entry name" value="TP_methylase"/>
    <property type="match status" value="1"/>
</dbReference>
<comment type="catalytic activity">
    <reaction evidence="8">
        <text>uroporphyrinogen III + 2 S-adenosyl-L-methionine = precorrin-2 + 2 S-adenosyl-L-homocysteine + H(+)</text>
        <dbReference type="Rhea" id="RHEA:32459"/>
        <dbReference type="ChEBI" id="CHEBI:15378"/>
        <dbReference type="ChEBI" id="CHEBI:57308"/>
        <dbReference type="ChEBI" id="CHEBI:57856"/>
        <dbReference type="ChEBI" id="CHEBI:58827"/>
        <dbReference type="ChEBI" id="CHEBI:59789"/>
        <dbReference type="EC" id="2.1.1.107"/>
    </reaction>
</comment>
<evidence type="ECO:0000256" key="10">
    <source>
        <dbReference type="SAM" id="SignalP"/>
    </source>
</evidence>
<comment type="caution">
    <text evidence="12">The sequence shown here is derived from an EMBL/GenBank/DDBJ whole genome shotgun (WGS) entry which is preliminary data.</text>
</comment>
<evidence type="ECO:0000256" key="1">
    <source>
        <dbReference type="ARBA" id="ARBA00005879"/>
    </source>
</evidence>
<feature type="domain" description="Tetrapyrrole methylase" evidence="11">
    <location>
        <begin position="90"/>
        <end position="299"/>
    </location>
</feature>
<proteinExistence type="inferred from homology"/>